<dbReference type="RefSeq" id="WP_135942315.1">
    <property type="nucleotide sequence ID" value="NZ_SRYK01000050.1"/>
</dbReference>
<organism evidence="4 5">
    <name type="scientific">Ligilactobacillus murinus</name>
    <dbReference type="NCBI Taxonomy" id="1622"/>
    <lineage>
        <taxon>Bacteria</taxon>
        <taxon>Bacillati</taxon>
        <taxon>Bacillota</taxon>
        <taxon>Bacilli</taxon>
        <taxon>Lactobacillales</taxon>
        <taxon>Lactobacillaceae</taxon>
        <taxon>Ligilactobacillus</taxon>
    </lineage>
</organism>
<feature type="transmembrane region" description="Helical" evidence="2">
    <location>
        <begin position="173"/>
        <end position="192"/>
    </location>
</feature>
<evidence type="ECO:0000256" key="2">
    <source>
        <dbReference type="SAM" id="Phobius"/>
    </source>
</evidence>
<dbReference type="Proteomes" id="UP000306855">
    <property type="component" value="Unassembled WGS sequence"/>
</dbReference>
<keyword evidence="2" id="KW-1133">Transmembrane helix</keyword>
<feature type="domain" description="Sensor histidine kinase NatK-like C-terminal" evidence="3">
    <location>
        <begin position="312"/>
        <end position="414"/>
    </location>
</feature>
<dbReference type="Pfam" id="PF14501">
    <property type="entry name" value="HATPase_c_5"/>
    <property type="match status" value="1"/>
</dbReference>
<protein>
    <submittedName>
        <fullName evidence="4">GHKL domain-containing protein</fullName>
    </submittedName>
</protein>
<evidence type="ECO:0000259" key="3">
    <source>
        <dbReference type="Pfam" id="PF14501"/>
    </source>
</evidence>
<feature type="transmembrane region" description="Helical" evidence="2">
    <location>
        <begin position="144"/>
        <end position="161"/>
    </location>
</feature>
<sequence>MLYRWGFSLIATIIEYSAIYLLIKPNKSRSQTVLFIAVTLPLLVSLDQAGIVGKYCSLALEMLAFYFFYRTKPRNYALLGRLVLANCLTFIAVLASDILWRYYSANYFALGHLAVEAVCGAIFVYIGVHLKVDSELDSETGKPFFLLICYMGLALNSFLFIRDVSQSKFVTGILFGFTVIQLIFVGIIYSLIKQYQHKKDLEEQRRDLEAYMRELELNQRKLRKFKHDYQNMLLSLEESIRAGKSEQALQQLAKYSQKNFTDKLLWRFNDVDNIKDLQLKSIFINKLNILFSYDIKVDFECQQEIKTPAHLDTFDLVRIIGIVLDNAIEESHLLGASAHVQMALYQTEGVLEIMLKNRCRHEKVELAQIENAGYSTKAGHYGVGLTTVREIVSDYNNIFIEYTSAKHEFTFEMKVVLEER</sequence>
<gene>
    <name evidence="4" type="ORF">E5340_08665</name>
</gene>
<evidence type="ECO:0000313" key="4">
    <source>
        <dbReference type="EMBL" id="TGY54177.1"/>
    </source>
</evidence>
<reference evidence="4 5" key="1">
    <citation type="submission" date="2019-04" db="EMBL/GenBank/DDBJ databases">
        <title>Microbes associate with the intestines of laboratory mice.</title>
        <authorList>
            <person name="Navarre W."/>
            <person name="Wong E."/>
            <person name="Huang K."/>
            <person name="Tropini C."/>
            <person name="Ng K."/>
            <person name="Yu B."/>
        </authorList>
    </citation>
    <scope>NUCLEOTIDE SEQUENCE [LARGE SCALE GENOMIC DNA]</scope>
    <source>
        <strain evidence="4 5">NM26_J9</strain>
    </source>
</reference>
<dbReference type="InterPro" id="IPR036890">
    <property type="entry name" value="HATPase_C_sf"/>
</dbReference>
<dbReference type="PANTHER" id="PTHR40448:SF1">
    <property type="entry name" value="TWO-COMPONENT SENSOR HISTIDINE KINASE"/>
    <property type="match status" value="1"/>
</dbReference>
<dbReference type="InterPro" id="IPR032834">
    <property type="entry name" value="NatK-like_C"/>
</dbReference>
<feature type="transmembrane region" description="Helical" evidence="2">
    <location>
        <begin position="6"/>
        <end position="23"/>
    </location>
</feature>
<feature type="transmembrane region" description="Helical" evidence="2">
    <location>
        <begin position="109"/>
        <end position="132"/>
    </location>
</feature>
<feature type="transmembrane region" description="Helical" evidence="2">
    <location>
        <begin position="30"/>
        <end position="46"/>
    </location>
</feature>
<dbReference type="GO" id="GO:0042802">
    <property type="term" value="F:identical protein binding"/>
    <property type="evidence" value="ECO:0007669"/>
    <property type="project" value="TreeGrafter"/>
</dbReference>
<keyword evidence="1" id="KW-0175">Coiled coil</keyword>
<comment type="caution">
    <text evidence="4">The sequence shown here is derived from an EMBL/GenBank/DDBJ whole genome shotgun (WGS) entry which is preliminary data.</text>
</comment>
<keyword evidence="2" id="KW-0812">Transmembrane</keyword>
<feature type="coiled-coil region" evidence="1">
    <location>
        <begin position="198"/>
        <end position="228"/>
    </location>
</feature>
<feature type="transmembrane region" description="Helical" evidence="2">
    <location>
        <begin position="81"/>
        <end position="103"/>
    </location>
</feature>
<dbReference type="EMBL" id="SRYK01000050">
    <property type="protein sequence ID" value="TGY54177.1"/>
    <property type="molecule type" value="Genomic_DNA"/>
</dbReference>
<evidence type="ECO:0000256" key="1">
    <source>
        <dbReference type="SAM" id="Coils"/>
    </source>
</evidence>
<proteinExistence type="predicted"/>
<dbReference type="PANTHER" id="PTHR40448">
    <property type="entry name" value="TWO-COMPONENT SENSOR HISTIDINE KINASE"/>
    <property type="match status" value="1"/>
</dbReference>
<keyword evidence="2" id="KW-0472">Membrane</keyword>
<dbReference type="SUPFAM" id="SSF55874">
    <property type="entry name" value="ATPase domain of HSP90 chaperone/DNA topoisomerase II/histidine kinase"/>
    <property type="match status" value="1"/>
</dbReference>
<evidence type="ECO:0000313" key="5">
    <source>
        <dbReference type="Proteomes" id="UP000306855"/>
    </source>
</evidence>
<name>A0A4S2EEN3_9LACO</name>
<accession>A0A4S2EEN3</accession>
<dbReference type="AlphaFoldDB" id="A0A4S2EEN3"/>
<dbReference type="Gene3D" id="3.30.565.10">
    <property type="entry name" value="Histidine kinase-like ATPase, C-terminal domain"/>
    <property type="match status" value="1"/>
</dbReference>